<feature type="compositionally biased region" description="Polar residues" evidence="1">
    <location>
        <begin position="12"/>
        <end position="22"/>
    </location>
</feature>
<dbReference type="EMBL" id="DF973221">
    <property type="protein sequence ID" value="GAU20909.1"/>
    <property type="molecule type" value="Genomic_DNA"/>
</dbReference>
<protein>
    <submittedName>
        <fullName evidence="2">Uncharacterized protein</fullName>
    </submittedName>
</protein>
<proteinExistence type="predicted"/>
<dbReference type="Proteomes" id="UP000242715">
    <property type="component" value="Unassembled WGS sequence"/>
</dbReference>
<accession>A0A2Z6LR67</accession>
<dbReference type="AlphaFoldDB" id="A0A2Z6LR67"/>
<name>A0A2Z6LR67_TRISU</name>
<keyword evidence="3" id="KW-1185">Reference proteome</keyword>
<feature type="region of interest" description="Disordered" evidence="1">
    <location>
        <begin position="1"/>
        <end position="25"/>
    </location>
</feature>
<dbReference type="OrthoDB" id="694710at2759"/>
<evidence type="ECO:0000256" key="1">
    <source>
        <dbReference type="SAM" id="MobiDB-lite"/>
    </source>
</evidence>
<gene>
    <name evidence="2" type="ORF">TSUD_121010</name>
</gene>
<sequence length="103" mass="11264">MRSIEEVEVVYHSSTQESTNENTVDDKELEAAHAESSKAMLNGPVAPHAEASKAKLDAILAERERFKSRSVNGTYSITECVNVLNEIEDVTDFKKGRGLSPGV</sequence>
<reference evidence="3" key="1">
    <citation type="journal article" date="2017" name="Front. Plant Sci.">
        <title>Climate Clever Clovers: New Paradigm to Reduce the Environmental Footprint of Ruminants by Breeding Low Methanogenic Forages Utilizing Haplotype Variation.</title>
        <authorList>
            <person name="Kaur P."/>
            <person name="Appels R."/>
            <person name="Bayer P.E."/>
            <person name="Keeble-Gagnere G."/>
            <person name="Wang J."/>
            <person name="Hirakawa H."/>
            <person name="Shirasawa K."/>
            <person name="Vercoe P."/>
            <person name="Stefanova K."/>
            <person name="Durmic Z."/>
            <person name="Nichols P."/>
            <person name="Revell C."/>
            <person name="Isobe S.N."/>
            <person name="Edwards D."/>
            <person name="Erskine W."/>
        </authorList>
    </citation>
    <scope>NUCLEOTIDE SEQUENCE [LARGE SCALE GENOMIC DNA]</scope>
    <source>
        <strain evidence="3">cv. Daliak</strain>
    </source>
</reference>
<organism evidence="2 3">
    <name type="scientific">Trifolium subterraneum</name>
    <name type="common">Subterranean clover</name>
    <dbReference type="NCBI Taxonomy" id="3900"/>
    <lineage>
        <taxon>Eukaryota</taxon>
        <taxon>Viridiplantae</taxon>
        <taxon>Streptophyta</taxon>
        <taxon>Embryophyta</taxon>
        <taxon>Tracheophyta</taxon>
        <taxon>Spermatophyta</taxon>
        <taxon>Magnoliopsida</taxon>
        <taxon>eudicotyledons</taxon>
        <taxon>Gunneridae</taxon>
        <taxon>Pentapetalae</taxon>
        <taxon>rosids</taxon>
        <taxon>fabids</taxon>
        <taxon>Fabales</taxon>
        <taxon>Fabaceae</taxon>
        <taxon>Papilionoideae</taxon>
        <taxon>50 kb inversion clade</taxon>
        <taxon>NPAAA clade</taxon>
        <taxon>Hologalegina</taxon>
        <taxon>IRL clade</taxon>
        <taxon>Trifolieae</taxon>
        <taxon>Trifolium</taxon>
    </lineage>
</organism>
<evidence type="ECO:0000313" key="2">
    <source>
        <dbReference type="EMBL" id="GAU20909.1"/>
    </source>
</evidence>
<evidence type="ECO:0000313" key="3">
    <source>
        <dbReference type="Proteomes" id="UP000242715"/>
    </source>
</evidence>